<organism evidence="1 2">
    <name type="scientific">Mucor circinelloides f. lusitanicus</name>
    <name type="common">Mucor racemosus var. lusitanicus</name>
    <dbReference type="NCBI Taxonomy" id="29924"/>
    <lineage>
        <taxon>Eukaryota</taxon>
        <taxon>Fungi</taxon>
        <taxon>Fungi incertae sedis</taxon>
        <taxon>Mucoromycota</taxon>
        <taxon>Mucoromycotina</taxon>
        <taxon>Mucoromycetes</taxon>
        <taxon>Mucorales</taxon>
        <taxon>Mucorineae</taxon>
        <taxon>Mucoraceae</taxon>
        <taxon>Mucor</taxon>
    </lineage>
</organism>
<reference evidence="1 2" key="1">
    <citation type="submission" date="2019-09" db="EMBL/GenBank/DDBJ databases">
        <authorList>
            <consortium name="DOE Joint Genome Institute"/>
            <person name="Mondo S.J."/>
            <person name="Navarro-Mendoza M.I."/>
            <person name="Perez-Arques C."/>
            <person name="Panchal S."/>
            <person name="Nicolas F.E."/>
            <person name="Ganguly P."/>
            <person name="Pangilinan J."/>
            <person name="Grigoriev I."/>
            <person name="Heitman J."/>
            <person name="Sanya K."/>
            <person name="Garre V."/>
        </authorList>
    </citation>
    <scope>NUCLEOTIDE SEQUENCE [LARGE SCALE GENOMIC DNA]</scope>
    <source>
        <strain evidence="1 2">MU402</strain>
    </source>
</reference>
<protein>
    <submittedName>
        <fullName evidence="1">Uncharacterized protein</fullName>
    </submittedName>
</protein>
<comment type="caution">
    <text evidence="1">The sequence shown here is derived from an EMBL/GenBank/DDBJ whole genome shotgun (WGS) entry which is preliminary data.</text>
</comment>
<accession>A0A8H4B666</accession>
<dbReference type="AlphaFoldDB" id="A0A8H4B666"/>
<name>A0A8H4B666_MUCCL</name>
<gene>
    <name evidence="1" type="ORF">FB192DRAFT_1257802</name>
</gene>
<proteinExistence type="predicted"/>
<dbReference type="EMBL" id="JAAECE010000014">
    <property type="protein sequence ID" value="KAF1796071.1"/>
    <property type="molecule type" value="Genomic_DNA"/>
</dbReference>
<feature type="non-terminal residue" evidence="1">
    <location>
        <position position="81"/>
    </location>
</feature>
<sequence>FVVDDNGAEVDIATGEVAKNDSSKKAIDDEGKLCREGKDIVDNLLNIVSFKKAELCVGWTIQIAGSSCLITLVHLAESNVY</sequence>
<evidence type="ECO:0000313" key="1">
    <source>
        <dbReference type="EMBL" id="KAF1796071.1"/>
    </source>
</evidence>
<dbReference type="Proteomes" id="UP000469890">
    <property type="component" value="Unassembled WGS sequence"/>
</dbReference>
<feature type="non-terminal residue" evidence="1">
    <location>
        <position position="1"/>
    </location>
</feature>
<evidence type="ECO:0000313" key="2">
    <source>
        <dbReference type="Proteomes" id="UP000469890"/>
    </source>
</evidence>